<accession>A0AAV7VXX8</accession>
<feature type="compositionally biased region" description="Low complexity" evidence="1">
    <location>
        <begin position="19"/>
        <end position="29"/>
    </location>
</feature>
<protein>
    <submittedName>
        <fullName evidence="2">Uncharacterized protein</fullName>
    </submittedName>
</protein>
<sequence>MVTVPPPAAAIPPMLAATAAELPSKSSSAPQPPKQTVPALSSGGDREAAMGRYCSLMTDLAGCLLLAGPGDEQLRAGICRKAAARCRCRSL</sequence>
<reference evidence="2" key="1">
    <citation type="journal article" date="2022" name="bioRxiv">
        <title>Sequencing and chromosome-scale assembly of the giantPleurodeles waltlgenome.</title>
        <authorList>
            <person name="Brown T."/>
            <person name="Elewa A."/>
            <person name="Iarovenko S."/>
            <person name="Subramanian E."/>
            <person name="Araus A.J."/>
            <person name="Petzold A."/>
            <person name="Susuki M."/>
            <person name="Suzuki K.-i.T."/>
            <person name="Hayashi T."/>
            <person name="Toyoda A."/>
            <person name="Oliveira C."/>
            <person name="Osipova E."/>
            <person name="Leigh N.D."/>
            <person name="Simon A."/>
            <person name="Yun M.H."/>
        </authorList>
    </citation>
    <scope>NUCLEOTIDE SEQUENCE</scope>
    <source>
        <strain evidence="2">20211129_DDA</strain>
        <tissue evidence="2">Liver</tissue>
    </source>
</reference>
<dbReference type="Proteomes" id="UP001066276">
    <property type="component" value="Chromosome 1_2"/>
</dbReference>
<keyword evidence="3" id="KW-1185">Reference proteome</keyword>
<evidence type="ECO:0000256" key="1">
    <source>
        <dbReference type="SAM" id="MobiDB-lite"/>
    </source>
</evidence>
<dbReference type="EMBL" id="JANPWB010000002">
    <property type="protein sequence ID" value="KAJ1205196.1"/>
    <property type="molecule type" value="Genomic_DNA"/>
</dbReference>
<dbReference type="AlphaFoldDB" id="A0AAV7VXX8"/>
<feature type="region of interest" description="Disordered" evidence="1">
    <location>
        <begin position="19"/>
        <end position="46"/>
    </location>
</feature>
<comment type="caution">
    <text evidence="2">The sequence shown here is derived from an EMBL/GenBank/DDBJ whole genome shotgun (WGS) entry which is preliminary data.</text>
</comment>
<organism evidence="2 3">
    <name type="scientific">Pleurodeles waltl</name>
    <name type="common">Iberian ribbed newt</name>
    <dbReference type="NCBI Taxonomy" id="8319"/>
    <lineage>
        <taxon>Eukaryota</taxon>
        <taxon>Metazoa</taxon>
        <taxon>Chordata</taxon>
        <taxon>Craniata</taxon>
        <taxon>Vertebrata</taxon>
        <taxon>Euteleostomi</taxon>
        <taxon>Amphibia</taxon>
        <taxon>Batrachia</taxon>
        <taxon>Caudata</taxon>
        <taxon>Salamandroidea</taxon>
        <taxon>Salamandridae</taxon>
        <taxon>Pleurodelinae</taxon>
        <taxon>Pleurodeles</taxon>
    </lineage>
</organism>
<evidence type="ECO:0000313" key="2">
    <source>
        <dbReference type="EMBL" id="KAJ1205196.1"/>
    </source>
</evidence>
<proteinExistence type="predicted"/>
<gene>
    <name evidence="2" type="ORF">NDU88_000631</name>
</gene>
<name>A0AAV7VXX8_PLEWA</name>
<evidence type="ECO:0000313" key="3">
    <source>
        <dbReference type="Proteomes" id="UP001066276"/>
    </source>
</evidence>